<accession>A0ABR8AC83</accession>
<dbReference type="Proteomes" id="UP000658514">
    <property type="component" value="Unassembled WGS sequence"/>
</dbReference>
<evidence type="ECO:0000313" key="2">
    <source>
        <dbReference type="Proteomes" id="UP000658514"/>
    </source>
</evidence>
<proteinExistence type="predicted"/>
<protein>
    <recommendedName>
        <fullName evidence="3">Methyltransferase FkbM domain-containing protein</fullName>
    </recommendedName>
</protein>
<dbReference type="SUPFAM" id="SSF53335">
    <property type="entry name" value="S-adenosyl-L-methionine-dependent methyltransferases"/>
    <property type="match status" value="1"/>
</dbReference>
<name>A0ABR8AC83_9CYAN</name>
<keyword evidence="2" id="KW-1185">Reference proteome</keyword>
<evidence type="ECO:0000313" key="1">
    <source>
        <dbReference type="EMBL" id="MBD2197627.1"/>
    </source>
</evidence>
<comment type="caution">
    <text evidence="1">The sequence shown here is derived from an EMBL/GenBank/DDBJ whole genome shotgun (WGS) entry which is preliminary data.</text>
</comment>
<dbReference type="RefSeq" id="WP_190547284.1">
    <property type="nucleotide sequence ID" value="NZ_CAWPNO010000063.1"/>
</dbReference>
<organism evidence="1 2">
    <name type="scientific">Calothrix parietina FACHB-288</name>
    <dbReference type="NCBI Taxonomy" id="2692896"/>
    <lineage>
        <taxon>Bacteria</taxon>
        <taxon>Bacillati</taxon>
        <taxon>Cyanobacteriota</taxon>
        <taxon>Cyanophyceae</taxon>
        <taxon>Nostocales</taxon>
        <taxon>Calotrichaceae</taxon>
        <taxon>Calothrix</taxon>
    </lineage>
</organism>
<evidence type="ECO:0008006" key="3">
    <source>
        <dbReference type="Google" id="ProtNLM"/>
    </source>
</evidence>
<dbReference type="Gene3D" id="3.40.50.150">
    <property type="entry name" value="Vaccinia Virus protein VP39"/>
    <property type="match status" value="1"/>
</dbReference>
<sequence>MSVSKFPRQNLIALPSFNRIWSYFQFIREQEFYGIPATPLQLILGMINRTVKGHVYSGPFAGLQYVPESIMSAHYPKLLGTYELELHPIIEKLCQTDFEKIINVGAGEGYYSIGFATRNKQAKIVAFEPGTQGRKLIKEMARLNGVEKQLDLQGLCDITSFQDALNDSLKYLVIMDCEGSESILLDPRNFPNLKTATIVVEMHTSNVPGLDEIIISRFQDTHNIAEIWTRDRTVKDFPFKLPTWVYLLFKNTLLNIMYENRGKSMCFFYLEPKIYNQS</sequence>
<reference evidence="1 2" key="1">
    <citation type="journal article" date="2020" name="ISME J.">
        <title>Comparative genomics reveals insights into cyanobacterial evolution and habitat adaptation.</title>
        <authorList>
            <person name="Chen M.Y."/>
            <person name="Teng W.K."/>
            <person name="Zhao L."/>
            <person name="Hu C.X."/>
            <person name="Zhou Y.K."/>
            <person name="Han B.P."/>
            <person name="Song L.R."/>
            <person name="Shu W.S."/>
        </authorList>
    </citation>
    <scope>NUCLEOTIDE SEQUENCE [LARGE SCALE GENOMIC DNA]</scope>
    <source>
        <strain evidence="1 2">FACHB-288</strain>
    </source>
</reference>
<gene>
    <name evidence="1" type="ORF">H6G24_19310</name>
</gene>
<dbReference type="EMBL" id="JACJQH010000030">
    <property type="protein sequence ID" value="MBD2197627.1"/>
    <property type="molecule type" value="Genomic_DNA"/>
</dbReference>
<dbReference type="InterPro" id="IPR029063">
    <property type="entry name" value="SAM-dependent_MTases_sf"/>
</dbReference>